<reference evidence="2" key="1">
    <citation type="submission" date="2016-09" db="EMBL/GenBank/DDBJ databases">
        <title>Acidihalobacter prosperus F5.</title>
        <authorList>
            <person name="Khaleque H.N."/>
            <person name="Ramsay J.P."/>
            <person name="Kaksonen A.H."/>
            <person name="Boxall N.J."/>
            <person name="Watkin E.L.J."/>
        </authorList>
    </citation>
    <scope>NUCLEOTIDE SEQUENCE [LARGE SCALE GENOMIC DNA]</scope>
    <source>
        <strain evidence="2">F5</strain>
    </source>
</reference>
<accession>A0A1D8IMW2</accession>
<evidence type="ECO:0000313" key="1">
    <source>
        <dbReference type="EMBL" id="AOU97818.1"/>
    </source>
</evidence>
<keyword evidence="2" id="KW-1185">Reference proteome</keyword>
<dbReference type="EMBL" id="CP017415">
    <property type="protein sequence ID" value="AOU97818.1"/>
    <property type="molecule type" value="Genomic_DNA"/>
</dbReference>
<dbReference type="KEGG" id="aprs:BI364_07430"/>
<sequence>MLNQHILVADPVKEDDEYFMPSQIEVFIECDDHVDWAILERDIGDVLGKWQDVPPYYGHYLVRYTDARSRLIIAQAELTTPGNAVETPELVAWRDRLGERFADVYRIQPVILADVTDDIMDELNAVITVLIKDIIDELNLDVVEQAIELGNSELMRLAELSGVDTHLLREAMSIRDQLMETLSRAI</sequence>
<organism evidence="1 2">
    <name type="scientific">Acidihalobacter yilgarnensis</name>
    <dbReference type="NCBI Taxonomy" id="2819280"/>
    <lineage>
        <taxon>Bacteria</taxon>
        <taxon>Pseudomonadati</taxon>
        <taxon>Pseudomonadota</taxon>
        <taxon>Gammaproteobacteria</taxon>
        <taxon>Chromatiales</taxon>
        <taxon>Ectothiorhodospiraceae</taxon>
        <taxon>Acidihalobacter</taxon>
    </lineage>
</organism>
<dbReference type="AlphaFoldDB" id="A0A1D8IMW2"/>
<protein>
    <submittedName>
        <fullName evidence="1">Uncharacterized protein</fullName>
    </submittedName>
</protein>
<dbReference type="Proteomes" id="UP000095401">
    <property type="component" value="Chromosome"/>
</dbReference>
<proteinExistence type="predicted"/>
<evidence type="ECO:0000313" key="2">
    <source>
        <dbReference type="Proteomes" id="UP000095401"/>
    </source>
</evidence>
<name>A0A1D8IMW2_9GAMM</name>
<gene>
    <name evidence="1" type="ORF">BI364_07430</name>
</gene>
<dbReference type="RefSeq" id="WP_070078196.1">
    <property type="nucleotide sequence ID" value="NZ_CP017415.1"/>
</dbReference>